<evidence type="ECO:0000259" key="8">
    <source>
        <dbReference type="PROSITE" id="PS50071"/>
    </source>
</evidence>
<feature type="region of interest" description="Disordered" evidence="7">
    <location>
        <begin position="79"/>
        <end position="101"/>
    </location>
</feature>
<dbReference type="FunFam" id="1.10.10.60:FF:000679">
    <property type="entry name" value="Homeobox protein aristaless"/>
    <property type="match status" value="1"/>
</dbReference>
<dbReference type="InterPro" id="IPR017970">
    <property type="entry name" value="Homeobox_CS"/>
</dbReference>
<dbReference type="Gene3D" id="1.10.10.60">
    <property type="entry name" value="Homeodomain-like"/>
    <property type="match status" value="1"/>
</dbReference>
<dbReference type="AlphaFoldDB" id="A0A0N4YAI1"/>
<dbReference type="Proteomes" id="UP000271162">
    <property type="component" value="Unassembled WGS sequence"/>
</dbReference>
<dbReference type="WBParaSite" id="NBR_0001339801-mRNA-1">
    <property type="protein sequence ID" value="NBR_0001339801-mRNA-1"/>
    <property type="gene ID" value="NBR_0001339801"/>
</dbReference>
<keyword evidence="2 5" id="KW-0238">DNA-binding</keyword>
<proteinExistence type="predicted"/>
<comment type="subcellular location">
    <subcellularLocation>
        <location evidence="1 5 6">Nucleus</location>
    </subcellularLocation>
</comment>
<evidence type="ECO:0000256" key="3">
    <source>
        <dbReference type="ARBA" id="ARBA00023155"/>
    </source>
</evidence>
<evidence type="ECO:0000313" key="10">
    <source>
        <dbReference type="Proteomes" id="UP000271162"/>
    </source>
</evidence>
<feature type="compositionally biased region" description="Pro residues" evidence="7">
    <location>
        <begin position="175"/>
        <end position="191"/>
    </location>
</feature>
<keyword evidence="10" id="KW-1185">Reference proteome</keyword>
<evidence type="ECO:0000313" key="9">
    <source>
        <dbReference type="EMBL" id="VDL76988.1"/>
    </source>
</evidence>
<keyword evidence="4 5" id="KW-0539">Nucleus</keyword>
<dbReference type="GO" id="GO:0000977">
    <property type="term" value="F:RNA polymerase II transcription regulatory region sequence-specific DNA binding"/>
    <property type="evidence" value="ECO:0007669"/>
    <property type="project" value="TreeGrafter"/>
</dbReference>
<evidence type="ECO:0000256" key="5">
    <source>
        <dbReference type="PROSITE-ProRule" id="PRU00108"/>
    </source>
</evidence>
<dbReference type="PROSITE" id="PS00027">
    <property type="entry name" value="HOMEOBOX_1"/>
    <property type="match status" value="1"/>
</dbReference>
<protein>
    <submittedName>
        <fullName evidence="11">Homeobox protein ceh-36 (inferred by orthology to a C. elegans protein)</fullName>
    </submittedName>
</protein>
<dbReference type="InterPro" id="IPR009057">
    <property type="entry name" value="Homeodomain-like_sf"/>
</dbReference>
<feature type="domain" description="Homeobox" evidence="8">
    <location>
        <begin position="94"/>
        <end position="154"/>
    </location>
</feature>
<dbReference type="PROSITE" id="PS50071">
    <property type="entry name" value="HOMEOBOX_2"/>
    <property type="match status" value="1"/>
</dbReference>
<dbReference type="Pfam" id="PF00046">
    <property type="entry name" value="Homeodomain"/>
    <property type="match status" value="1"/>
</dbReference>
<feature type="DNA-binding region" description="Homeobox" evidence="5">
    <location>
        <begin position="96"/>
        <end position="155"/>
    </location>
</feature>
<evidence type="ECO:0000256" key="4">
    <source>
        <dbReference type="ARBA" id="ARBA00023242"/>
    </source>
</evidence>
<reference evidence="11" key="1">
    <citation type="submission" date="2016-04" db="UniProtKB">
        <authorList>
            <consortium name="WormBaseParasite"/>
        </authorList>
    </citation>
    <scope>IDENTIFICATION</scope>
</reference>
<dbReference type="InterPro" id="IPR050649">
    <property type="entry name" value="Paired_Homeobox_TFs"/>
</dbReference>
<dbReference type="OMA" id="RVQIWFK"/>
<dbReference type="EMBL" id="UYSL01021027">
    <property type="protein sequence ID" value="VDL76988.1"/>
    <property type="molecule type" value="Genomic_DNA"/>
</dbReference>
<gene>
    <name evidence="9" type="ORF">NBR_LOCUS13399</name>
</gene>
<evidence type="ECO:0000256" key="6">
    <source>
        <dbReference type="RuleBase" id="RU000682"/>
    </source>
</evidence>
<feature type="compositionally biased region" description="Polar residues" evidence="7">
    <location>
        <begin position="79"/>
        <end position="90"/>
    </location>
</feature>
<dbReference type="GO" id="GO:0000981">
    <property type="term" value="F:DNA-binding transcription factor activity, RNA polymerase II-specific"/>
    <property type="evidence" value="ECO:0007669"/>
    <property type="project" value="InterPro"/>
</dbReference>
<dbReference type="InterPro" id="IPR001356">
    <property type="entry name" value="HD"/>
</dbReference>
<dbReference type="GO" id="GO:0030182">
    <property type="term" value="P:neuron differentiation"/>
    <property type="evidence" value="ECO:0007669"/>
    <property type="project" value="UniProtKB-ARBA"/>
</dbReference>
<evidence type="ECO:0000256" key="2">
    <source>
        <dbReference type="ARBA" id="ARBA00023125"/>
    </source>
</evidence>
<dbReference type="SMART" id="SM00389">
    <property type="entry name" value="HOX"/>
    <property type="match status" value="1"/>
</dbReference>
<sequence length="266" mass="29888">MKNVGPGSTNGRAVSGTSSAINPLDTVEVSRTLLHRENLVMIPTSSFSHYTPIPPFITQSGLPYSSFVFPNSIANSRAATSTTVANGASDNSRRGGRRERTSFSRLQLEHLERIFRETHYPDLYKREEIARAINLQEVRVQIWFKNRRAKDRQLKKTQQLQHGKKPSSGSSSTETPPPEPATAPEFKPSPIPETLEFKTSLDVNKDDQKFVESGFQNCSTPATAAWYPLPTAANYSIYNNFYATPPNYYHQYGYSSDYIPQNPPYC</sequence>
<feature type="region of interest" description="Disordered" evidence="7">
    <location>
        <begin position="151"/>
        <end position="191"/>
    </location>
</feature>
<dbReference type="PANTHER" id="PTHR24329:SF543">
    <property type="entry name" value="FI01017P-RELATED"/>
    <property type="match status" value="1"/>
</dbReference>
<name>A0A0N4YAI1_NIPBR</name>
<reference evidence="9 10" key="2">
    <citation type="submission" date="2018-11" db="EMBL/GenBank/DDBJ databases">
        <authorList>
            <consortium name="Pathogen Informatics"/>
        </authorList>
    </citation>
    <scope>NUCLEOTIDE SEQUENCE [LARGE SCALE GENOMIC DNA]</scope>
</reference>
<evidence type="ECO:0000256" key="1">
    <source>
        <dbReference type="ARBA" id="ARBA00004123"/>
    </source>
</evidence>
<dbReference type="PANTHER" id="PTHR24329">
    <property type="entry name" value="HOMEOBOX PROTEIN ARISTALESS"/>
    <property type="match status" value="1"/>
</dbReference>
<dbReference type="GO" id="GO:0005634">
    <property type="term" value="C:nucleus"/>
    <property type="evidence" value="ECO:0007669"/>
    <property type="project" value="UniProtKB-SubCell"/>
</dbReference>
<accession>A0A0N4YAI1</accession>
<keyword evidence="3 5" id="KW-0371">Homeobox</keyword>
<evidence type="ECO:0000313" key="11">
    <source>
        <dbReference type="WBParaSite" id="NBR_0001339801-mRNA-1"/>
    </source>
</evidence>
<evidence type="ECO:0000256" key="7">
    <source>
        <dbReference type="SAM" id="MobiDB-lite"/>
    </source>
</evidence>
<dbReference type="STRING" id="27835.A0A0N4YAI1"/>
<dbReference type="SUPFAM" id="SSF46689">
    <property type="entry name" value="Homeodomain-like"/>
    <property type="match status" value="1"/>
</dbReference>
<organism evidence="11">
    <name type="scientific">Nippostrongylus brasiliensis</name>
    <name type="common">Rat hookworm</name>
    <dbReference type="NCBI Taxonomy" id="27835"/>
    <lineage>
        <taxon>Eukaryota</taxon>
        <taxon>Metazoa</taxon>
        <taxon>Ecdysozoa</taxon>
        <taxon>Nematoda</taxon>
        <taxon>Chromadorea</taxon>
        <taxon>Rhabditida</taxon>
        <taxon>Rhabditina</taxon>
        <taxon>Rhabditomorpha</taxon>
        <taxon>Strongyloidea</taxon>
        <taxon>Heligmosomidae</taxon>
        <taxon>Nippostrongylus</taxon>
    </lineage>
</organism>
<dbReference type="CDD" id="cd00086">
    <property type="entry name" value="homeodomain"/>
    <property type="match status" value="1"/>
</dbReference>